<dbReference type="Proteomes" id="UP001062846">
    <property type="component" value="Chromosome 6"/>
</dbReference>
<evidence type="ECO:0000313" key="2">
    <source>
        <dbReference type="Proteomes" id="UP001062846"/>
    </source>
</evidence>
<comment type="caution">
    <text evidence="1">The sequence shown here is derived from an EMBL/GenBank/DDBJ whole genome shotgun (WGS) entry which is preliminary data.</text>
</comment>
<sequence length="411" mass="45005">MADSCSHWWHCPFYFAMSITLALIAVSASIHLNQTPSPQTPLPHNLSFAASLALRRHGFAAMATLLQISPELLLSSPETTLFAIRDSAFSNISAHPDSMKQLLKYHACPFRLPMGELSKNPNGTCFSTLVPRKSIAITRIDPKQGRPSSIEMNNVLISHPDLFLGGPISIHGVLGPFSMLPVNKTDRDWEITQPSVCNSSGIKTSSAGEFKNTVEWNRIVSFMSSNGFVSFSIRLRSVLDGILVDYPDLNTVTIFAPLDFLFVTPSWPLLDRMVRFHMVPQRLTLVELAPLPEKSILSTLVPGGNLVIARNSFPERRAVAVNGVEIVAPDSFSSEHFVVHGIAGAFTMGELPMSSAFSALMPFQTCLEHFLNMLEEEEEAMTGEGLGDVGKGRAQILEGMAGIGRHGWECK</sequence>
<evidence type="ECO:0000313" key="1">
    <source>
        <dbReference type="EMBL" id="KAI8551843.1"/>
    </source>
</evidence>
<gene>
    <name evidence="1" type="ORF">RHMOL_Rhmol06G0218500</name>
</gene>
<keyword evidence="2" id="KW-1185">Reference proteome</keyword>
<proteinExistence type="predicted"/>
<protein>
    <submittedName>
        <fullName evidence="1">Uncharacterized protein</fullName>
    </submittedName>
</protein>
<dbReference type="EMBL" id="CM046393">
    <property type="protein sequence ID" value="KAI8551843.1"/>
    <property type="molecule type" value="Genomic_DNA"/>
</dbReference>
<reference evidence="1" key="1">
    <citation type="submission" date="2022-02" db="EMBL/GenBank/DDBJ databases">
        <title>Plant Genome Project.</title>
        <authorList>
            <person name="Zhang R.-G."/>
        </authorList>
    </citation>
    <scope>NUCLEOTIDE SEQUENCE</scope>
    <source>
        <strain evidence="1">AT1</strain>
    </source>
</reference>
<name>A0ACC0NH76_RHOML</name>
<organism evidence="1 2">
    <name type="scientific">Rhododendron molle</name>
    <name type="common">Chinese azalea</name>
    <name type="synonym">Azalea mollis</name>
    <dbReference type="NCBI Taxonomy" id="49168"/>
    <lineage>
        <taxon>Eukaryota</taxon>
        <taxon>Viridiplantae</taxon>
        <taxon>Streptophyta</taxon>
        <taxon>Embryophyta</taxon>
        <taxon>Tracheophyta</taxon>
        <taxon>Spermatophyta</taxon>
        <taxon>Magnoliopsida</taxon>
        <taxon>eudicotyledons</taxon>
        <taxon>Gunneridae</taxon>
        <taxon>Pentapetalae</taxon>
        <taxon>asterids</taxon>
        <taxon>Ericales</taxon>
        <taxon>Ericaceae</taxon>
        <taxon>Ericoideae</taxon>
        <taxon>Rhodoreae</taxon>
        <taxon>Rhododendron</taxon>
    </lineage>
</organism>
<accession>A0ACC0NH76</accession>